<dbReference type="AlphaFoldDB" id="A0AAN7N036"/>
<evidence type="ECO:0000313" key="2">
    <source>
        <dbReference type="Proteomes" id="UP001333110"/>
    </source>
</evidence>
<protein>
    <submittedName>
        <fullName evidence="1">Uncharacterized protein</fullName>
    </submittedName>
</protein>
<dbReference type="Proteomes" id="UP001333110">
    <property type="component" value="Unassembled WGS sequence"/>
</dbReference>
<gene>
    <name evidence="1" type="ORF">QYF61_017597</name>
</gene>
<name>A0AAN7N036_MYCAM</name>
<evidence type="ECO:0000313" key="1">
    <source>
        <dbReference type="EMBL" id="KAK4815156.1"/>
    </source>
</evidence>
<organism evidence="1 2">
    <name type="scientific">Mycteria americana</name>
    <name type="common">Wood stork</name>
    <dbReference type="NCBI Taxonomy" id="33587"/>
    <lineage>
        <taxon>Eukaryota</taxon>
        <taxon>Metazoa</taxon>
        <taxon>Chordata</taxon>
        <taxon>Craniata</taxon>
        <taxon>Vertebrata</taxon>
        <taxon>Euteleostomi</taxon>
        <taxon>Archelosauria</taxon>
        <taxon>Archosauria</taxon>
        <taxon>Dinosauria</taxon>
        <taxon>Saurischia</taxon>
        <taxon>Theropoda</taxon>
        <taxon>Coelurosauria</taxon>
        <taxon>Aves</taxon>
        <taxon>Neognathae</taxon>
        <taxon>Neoaves</taxon>
        <taxon>Aequornithes</taxon>
        <taxon>Ciconiiformes</taxon>
        <taxon>Ciconiidae</taxon>
        <taxon>Mycteria</taxon>
    </lineage>
</organism>
<proteinExistence type="predicted"/>
<accession>A0AAN7N036</accession>
<sequence>MTCGNVQHREDQGPLQHSGCMTCTERRVRVQPALELVHSLIQCSTAANDGLSQQNDHRIIESFKLEKTLISLSPTINLAQPSPPLSHVPKHHVYTSFKYLQGWRLNHFPGQPVPMLDHPFSEVKFPHIQSKPPLAQLEAISSRPITCYLGEETDPTSLQPPFRQL</sequence>
<comment type="caution">
    <text evidence="1">The sequence shown here is derived from an EMBL/GenBank/DDBJ whole genome shotgun (WGS) entry which is preliminary data.</text>
</comment>
<keyword evidence="2" id="KW-1185">Reference proteome</keyword>
<dbReference type="EMBL" id="JAUNZN010000010">
    <property type="protein sequence ID" value="KAK4815156.1"/>
    <property type="molecule type" value="Genomic_DNA"/>
</dbReference>
<reference evidence="1 2" key="1">
    <citation type="journal article" date="2023" name="J. Hered.">
        <title>Chromosome-level genome of the wood stork (Mycteria americana) provides insight into avian chromosome evolution.</title>
        <authorList>
            <person name="Flamio R. Jr."/>
            <person name="Ramstad K.M."/>
        </authorList>
    </citation>
    <scope>NUCLEOTIDE SEQUENCE [LARGE SCALE GENOMIC DNA]</scope>
    <source>
        <strain evidence="1">JAX WOST 10</strain>
    </source>
</reference>